<dbReference type="OrthoDB" id="2110578at2759"/>
<dbReference type="PANTHER" id="PTHR44051:SF3">
    <property type="entry name" value="TRANSCRIPTIONAL REGULATOR URE2"/>
    <property type="match status" value="1"/>
</dbReference>
<reference evidence="1 2" key="1">
    <citation type="submission" date="2017-03" db="EMBL/GenBank/DDBJ databases">
        <title>Genomes of endolithic fungi from Antarctica.</title>
        <authorList>
            <person name="Coleine C."/>
            <person name="Masonjones S."/>
            <person name="Stajich J.E."/>
        </authorList>
    </citation>
    <scope>NUCLEOTIDE SEQUENCE [LARGE SCALE GENOMIC DNA]</scope>
    <source>
        <strain evidence="1 2">CCFEE 5311</strain>
    </source>
</reference>
<proteinExistence type="predicted"/>
<dbReference type="InterPro" id="IPR036249">
    <property type="entry name" value="Thioredoxin-like_sf"/>
</dbReference>
<evidence type="ECO:0000313" key="1">
    <source>
        <dbReference type="EMBL" id="TKA43765.1"/>
    </source>
</evidence>
<comment type="caution">
    <text evidence="1">The sequence shown here is derived from an EMBL/GenBank/DDBJ whole genome shotgun (WGS) entry which is preliminary data.</text>
</comment>
<dbReference type="EMBL" id="NAJP01000017">
    <property type="protein sequence ID" value="TKA43765.1"/>
    <property type="molecule type" value="Genomic_DNA"/>
</dbReference>
<dbReference type="Proteomes" id="UP000310066">
    <property type="component" value="Unassembled WGS sequence"/>
</dbReference>
<sequence length="367" mass="40107">MYNGTAVNLLPYFNGCDISTNNGTVFNLVTNPPISQNFLDGGGAAPLMNNMPANDTTSNQYFLLTHLYQYFGVLLGCSKYNSPGFPAYGGVGSMYRVHQYMALDPYEIGYFITQVGLSAASFGVAQSDITDVTSALFSLFSYKCEPPVTVVPAQGPVLDSICVDVTCPAAPNAMCGLYDNMNGTSPSPATASSCLTSTMTSTSMSNSTSTSMSTSCPTQTGKAYTKTEIFTKTVTVTKKPHQTHVCWPESLEDGSMEELSILYETKVWQTGEQKRPPFTSALYANGFSPVIEDPNTNVKIFESSAIAEYLTETYVTKSLVSHGLSMPRERAEHRQWIFLQCTFQGCKSEQYILLREKSQPRRSQTPC</sequence>
<gene>
    <name evidence="1" type="ORF">B0A54_05524</name>
</gene>
<name>A0A4U0V7F3_9PEZI</name>
<dbReference type="STRING" id="329885.A0A4U0V7F3"/>
<accession>A0A4U0V7F3</accession>
<dbReference type="SUPFAM" id="SSF52833">
    <property type="entry name" value="Thioredoxin-like"/>
    <property type="match status" value="1"/>
</dbReference>
<dbReference type="Gene3D" id="1.20.1050.130">
    <property type="match status" value="1"/>
</dbReference>
<dbReference type="PANTHER" id="PTHR44051">
    <property type="entry name" value="GLUTATHIONE S-TRANSFERASE-RELATED"/>
    <property type="match status" value="1"/>
</dbReference>
<dbReference type="AlphaFoldDB" id="A0A4U0V7F3"/>
<evidence type="ECO:0000313" key="2">
    <source>
        <dbReference type="Proteomes" id="UP000310066"/>
    </source>
</evidence>
<protein>
    <submittedName>
        <fullName evidence="1">Uncharacterized protein</fullName>
    </submittedName>
</protein>
<organism evidence="1 2">
    <name type="scientific">Friedmanniomyces endolithicus</name>
    <dbReference type="NCBI Taxonomy" id="329885"/>
    <lineage>
        <taxon>Eukaryota</taxon>
        <taxon>Fungi</taxon>
        <taxon>Dikarya</taxon>
        <taxon>Ascomycota</taxon>
        <taxon>Pezizomycotina</taxon>
        <taxon>Dothideomycetes</taxon>
        <taxon>Dothideomycetidae</taxon>
        <taxon>Mycosphaerellales</taxon>
        <taxon>Teratosphaeriaceae</taxon>
        <taxon>Friedmanniomyces</taxon>
    </lineage>
</organism>